<dbReference type="OrthoDB" id="163160at2"/>
<proteinExistence type="predicted"/>
<evidence type="ECO:0000313" key="2">
    <source>
        <dbReference type="Proteomes" id="UP000185934"/>
    </source>
</evidence>
<dbReference type="RefSeq" id="WP_145925544.1">
    <property type="nucleotide sequence ID" value="NZ_CP018258.1"/>
</dbReference>
<dbReference type="AlphaFoldDB" id="A0A1P8F880"/>
<organism evidence="1 2">
    <name type="scientific">Dehalogenimonas formicexedens</name>
    <dbReference type="NCBI Taxonomy" id="1839801"/>
    <lineage>
        <taxon>Bacteria</taxon>
        <taxon>Bacillati</taxon>
        <taxon>Chloroflexota</taxon>
        <taxon>Dehalococcoidia</taxon>
        <taxon>Dehalococcoidales</taxon>
        <taxon>Dehalococcoidaceae</taxon>
        <taxon>Dehalogenimonas</taxon>
    </lineage>
</organism>
<dbReference type="Proteomes" id="UP000185934">
    <property type="component" value="Chromosome"/>
</dbReference>
<reference evidence="2" key="1">
    <citation type="submission" date="2016-11" db="EMBL/GenBank/DDBJ databases">
        <title>Dehalogenimonas formicexedens sp. nov., a chlorinated alkane respiring bacterium isolated from contaminated groundwater.</title>
        <authorList>
            <person name="Key T.A."/>
            <person name="Bowman K.S."/>
            <person name="Lee I."/>
            <person name="Chun J."/>
            <person name="Albuquerque L."/>
            <person name="da Costa M.S."/>
            <person name="Rainey F.A."/>
            <person name="Moe W.M."/>
        </authorList>
    </citation>
    <scope>NUCLEOTIDE SEQUENCE [LARGE SCALE GENOMIC DNA]</scope>
    <source>
        <strain evidence="2">NSZ-14</strain>
    </source>
</reference>
<dbReference type="InterPro" id="IPR011008">
    <property type="entry name" value="Dimeric_a/b-barrel"/>
</dbReference>
<protein>
    <recommendedName>
        <fullName evidence="3">ABM domain-containing protein</fullName>
    </recommendedName>
</protein>
<dbReference type="SUPFAM" id="SSF54909">
    <property type="entry name" value="Dimeric alpha+beta barrel"/>
    <property type="match status" value="1"/>
</dbReference>
<dbReference type="KEGG" id="dfo:Dform_01360"/>
<evidence type="ECO:0008006" key="3">
    <source>
        <dbReference type="Google" id="ProtNLM"/>
    </source>
</evidence>
<dbReference type="EMBL" id="CP018258">
    <property type="protein sequence ID" value="APV44684.1"/>
    <property type="molecule type" value="Genomic_DNA"/>
</dbReference>
<name>A0A1P8F880_9CHLR</name>
<dbReference type="Gene3D" id="3.30.70.100">
    <property type="match status" value="1"/>
</dbReference>
<keyword evidence="2" id="KW-1185">Reference proteome</keyword>
<dbReference type="STRING" id="1839801.Dform_01360"/>
<sequence length="98" mass="10782">MFARVTVMKSASDKIEQGVKDFRDGMLPQARKLPGFKGGLLLVNRKTGRHLGITMWATEKDMQSSSEEANKLRSAAARNIDAANPEVDMYEVAVQALS</sequence>
<evidence type="ECO:0000313" key="1">
    <source>
        <dbReference type="EMBL" id="APV44684.1"/>
    </source>
</evidence>
<gene>
    <name evidence="1" type="ORF">Dform_01360</name>
</gene>
<accession>A0A1P8F880</accession>